<dbReference type="AlphaFoldDB" id="A0A6S7B1S9"/>
<sequence length="63" mass="7128">MSVWTAASVRCFIWIRESSERAENLPIVFAVQQRATSTLPAHKKKAATRAAFFVTSLCALFRR</sequence>
<reference evidence="1 2" key="1">
    <citation type="submission" date="2020-04" db="EMBL/GenBank/DDBJ databases">
        <authorList>
            <person name="De Canck E."/>
        </authorList>
    </citation>
    <scope>NUCLEOTIDE SEQUENCE [LARGE SCALE GENOMIC DNA]</scope>
    <source>
        <strain evidence="1 2">LMG 28614</strain>
    </source>
</reference>
<name>A0A6S7B1S9_9BURK</name>
<keyword evidence="2" id="KW-1185">Reference proteome</keyword>
<dbReference type="EMBL" id="CADIKK010000008">
    <property type="protein sequence ID" value="CAB3785097.1"/>
    <property type="molecule type" value="Genomic_DNA"/>
</dbReference>
<evidence type="ECO:0000313" key="2">
    <source>
        <dbReference type="Proteomes" id="UP000494365"/>
    </source>
</evidence>
<accession>A0A6S7B1S9</accession>
<protein>
    <submittedName>
        <fullName evidence="1">Uncharacterized protein</fullName>
    </submittedName>
</protein>
<gene>
    <name evidence="1" type="ORF">LMG28614_02048</name>
</gene>
<dbReference type="Proteomes" id="UP000494365">
    <property type="component" value="Unassembled WGS sequence"/>
</dbReference>
<organism evidence="1 2">
    <name type="scientific">Paraburkholderia ultramafica</name>
    <dbReference type="NCBI Taxonomy" id="1544867"/>
    <lineage>
        <taxon>Bacteria</taxon>
        <taxon>Pseudomonadati</taxon>
        <taxon>Pseudomonadota</taxon>
        <taxon>Betaproteobacteria</taxon>
        <taxon>Burkholderiales</taxon>
        <taxon>Burkholderiaceae</taxon>
        <taxon>Paraburkholderia</taxon>
    </lineage>
</organism>
<proteinExistence type="predicted"/>
<evidence type="ECO:0000313" key="1">
    <source>
        <dbReference type="EMBL" id="CAB3785097.1"/>
    </source>
</evidence>